<dbReference type="OrthoDB" id="1712692at2759"/>
<dbReference type="AlphaFoldDB" id="A0A2P5CIA5"/>
<dbReference type="SUPFAM" id="SSF53383">
    <property type="entry name" value="PLP-dependent transferases"/>
    <property type="match status" value="1"/>
</dbReference>
<dbReference type="InterPro" id="IPR015424">
    <property type="entry name" value="PyrdxlP-dep_Trfase"/>
</dbReference>
<organism evidence="1 2">
    <name type="scientific">Parasponia andersonii</name>
    <name type="common">Sponia andersonii</name>
    <dbReference type="NCBI Taxonomy" id="3476"/>
    <lineage>
        <taxon>Eukaryota</taxon>
        <taxon>Viridiplantae</taxon>
        <taxon>Streptophyta</taxon>
        <taxon>Embryophyta</taxon>
        <taxon>Tracheophyta</taxon>
        <taxon>Spermatophyta</taxon>
        <taxon>Magnoliopsida</taxon>
        <taxon>eudicotyledons</taxon>
        <taxon>Gunneridae</taxon>
        <taxon>Pentapetalae</taxon>
        <taxon>rosids</taxon>
        <taxon>fabids</taxon>
        <taxon>Rosales</taxon>
        <taxon>Cannabaceae</taxon>
        <taxon>Parasponia</taxon>
    </lineage>
</organism>
<gene>
    <name evidence="1" type="ORF">PanWU01x14_150410</name>
</gene>
<dbReference type="PANTHER" id="PTHR45744">
    <property type="entry name" value="TYROSINE AMINOTRANSFERASE"/>
    <property type="match status" value="1"/>
</dbReference>
<evidence type="ECO:0000313" key="2">
    <source>
        <dbReference type="Proteomes" id="UP000237105"/>
    </source>
</evidence>
<keyword evidence="2" id="KW-1185">Reference proteome</keyword>
<dbReference type="GO" id="GO:0004838">
    <property type="term" value="F:L-tyrosine-2-oxoglutarate transaminase activity"/>
    <property type="evidence" value="ECO:0007669"/>
    <property type="project" value="TreeGrafter"/>
</dbReference>
<dbReference type="STRING" id="3476.A0A2P5CIA5"/>
<dbReference type="Gene3D" id="3.90.1150.10">
    <property type="entry name" value="Aspartate Aminotransferase, domain 1"/>
    <property type="match status" value="1"/>
</dbReference>
<dbReference type="InterPro" id="IPR015422">
    <property type="entry name" value="PyrdxlP-dep_Trfase_small"/>
</dbReference>
<name>A0A2P5CIA5_PARAD</name>
<sequence>MEQKLKIREKKVENVENIRDIVHNIQANISANDQRSTIQLSLGDPSLFQSFQTSPVVEEALVQAIRSSKFNCYGPSLGLLPARRSHSNLFTFLYDYLI</sequence>
<accession>A0A2P5CIA5</accession>
<dbReference type="Gene3D" id="3.40.640.10">
    <property type="entry name" value="Type I PLP-dependent aspartate aminotransferase-like (Major domain)"/>
    <property type="match status" value="1"/>
</dbReference>
<dbReference type="InterPro" id="IPR015421">
    <property type="entry name" value="PyrdxlP-dep_Trfase_major"/>
</dbReference>
<dbReference type="PANTHER" id="PTHR45744:SF11">
    <property type="entry name" value="TYROSINE AMINOTRANSFERASE"/>
    <property type="match status" value="1"/>
</dbReference>
<keyword evidence="1" id="KW-0808">Transferase</keyword>
<reference evidence="2" key="1">
    <citation type="submission" date="2016-06" db="EMBL/GenBank/DDBJ databases">
        <title>Parallel loss of symbiosis genes in relatives of nitrogen-fixing non-legume Parasponia.</title>
        <authorList>
            <person name="Van Velzen R."/>
            <person name="Holmer R."/>
            <person name="Bu F."/>
            <person name="Rutten L."/>
            <person name="Van Zeijl A."/>
            <person name="Liu W."/>
            <person name="Santuari L."/>
            <person name="Cao Q."/>
            <person name="Sharma T."/>
            <person name="Shen D."/>
            <person name="Roswanjaya Y."/>
            <person name="Wardhani T."/>
            <person name="Kalhor M.S."/>
            <person name="Jansen J."/>
            <person name="Van den Hoogen J."/>
            <person name="Gungor B."/>
            <person name="Hartog M."/>
            <person name="Hontelez J."/>
            <person name="Verver J."/>
            <person name="Yang W.-C."/>
            <person name="Schijlen E."/>
            <person name="Repin R."/>
            <person name="Schilthuizen M."/>
            <person name="Schranz E."/>
            <person name="Heidstra R."/>
            <person name="Miyata K."/>
            <person name="Fedorova E."/>
            <person name="Kohlen W."/>
            <person name="Bisseling T."/>
            <person name="Smit S."/>
            <person name="Geurts R."/>
        </authorList>
    </citation>
    <scope>NUCLEOTIDE SEQUENCE [LARGE SCALE GENOMIC DNA]</scope>
    <source>
        <strain evidence="2">cv. WU1-14</strain>
    </source>
</reference>
<protein>
    <submittedName>
        <fullName evidence="1">Pyridoxal phosphate-dependent transferase</fullName>
    </submittedName>
</protein>
<dbReference type="GO" id="GO:0006572">
    <property type="term" value="P:L-tyrosine catabolic process"/>
    <property type="evidence" value="ECO:0007669"/>
    <property type="project" value="TreeGrafter"/>
</dbReference>
<proteinExistence type="predicted"/>
<evidence type="ECO:0000313" key="1">
    <source>
        <dbReference type="EMBL" id="PON60744.1"/>
    </source>
</evidence>
<comment type="caution">
    <text evidence="1">The sequence shown here is derived from an EMBL/GenBank/DDBJ whole genome shotgun (WGS) entry which is preliminary data.</text>
</comment>
<dbReference type="EMBL" id="JXTB01000127">
    <property type="protein sequence ID" value="PON60744.1"/>
    <property type="molecule type" value="Genomic_DNA"/>
</dbReference>
<dbReference type="Proteomes" id="UP000237105">
    <property type="component" value="Unassembled WGS sequence"/>
</dbReference>